<dbReference type="Proteomes" id="UP000297814">
    <property type="component" value="Unassembled WGS sequence"/>
</dbReference>
<reference evidence="2 3" key="1">
    <citation type="submission" date="2017-12" db="EMBL/GenBank/DDBJ databases">
        <title>Comparative genomics of Botrytis spp.</title>
        <authorList>
            <person name="Valero-Jimenez C.A."/>
            <person name="Tapia P."/>
            <person name="Veloso J."/>
            <person name="Silva-Moreno E."/>
            <person name="Staats M."/>
            <person name="Valdes J.H."/>
            <person name="Van Kan J.A.L."/>
        </authorList>
    </citation>
    <scope>NUCLEOTIDE SEQUENCE [LARGE SCALE GENOMIC DNA]</scope>
    <source>
        <strain evidence="2 3">Bh0001</strain>
    </source>
</reference>
<dbReference type="GO" id="GO:0016791">
    <property type="term" value="F:phosphatase activity"/>
    <property type="evidence" value="ECO:0007669"/>
    <property type="project" value="TreeGrafter"/>
</dbReference>
<dbReference type="PANTHER" id="PTHR48100:SF54">
    <property type="entry name" value="PHOSPHATASE SPAC5H10.03-RELATED"/>
    <property type="match status" value="1"/>
</dbReference>
<evidence type="ECO:0000313" key="2">
    <source>
        <dbReference type="EMBL" id="TGO31727.1"/>
    </source>
</evidence>
<dbReference type="SMART" id="SM00855">
    <property type="entry name" value="PGAM"/>
    <property type="match status" value="1"/>
</dbReference>
<dbReference type="CDD" id="cd07067">
    <property type="entry name" value="HP_PGM_like"/>
    <property type="match status" value="1"/>
</dbReference>
<dbReference type="Pfam" id="PF00300">
    <property type="entry name" value="His_Phos_1"/>
    <property type="match status" value="1"/>
</dbReference>
<keyword evidence="3" id="KW-1185">Reference proteome</keyword>
<accession>A0A4Z1GCG7</accession>
<dbReference type="SUPFAM" id="SSF53254">
    <property type="entry name" value="Phosphoglycerate mutase-like"/>
    <property type="match status" value="1"/>
</dbReference>
<name>A0A4Z1GCG7_9HELO</name>
<organism evidence="2 3">
    <name type="scientific">Botrytis hyacinthi</name>
    <dbReference type="NCBI Taxonomy" id="278943"/>
    <lineage>
        <taxon>Eukaryota</taxon>
        <taxon>Fungi</taxon>
        <taxon>Dikarya</taxon>
        <taxon>Ascomycota</taxon>
        <taxon>Pezizomycotina</taxon>
        <taxon>Leotiomycetes</taxon>
        <taxon>Helotiales</taxon>
        <taxon>Sclerotiniaceae</taxon>
        <taxon>Botrytis</taxon>
    </lineage>
</organism>
<dbReference type="InterPro" id="IPR013078">
    <property type="entry name" value="His_Pase_superF_clade-1"/>
</dbReference>
<dbReference type="InterPro" id="IPR029033">
    <property type="entry name" value="His_PPase_superfam"/>
</dbReference>
<comment type="caution">
    <text evidence="2">The sequence shown here is derived from an EMBL/GenBank/DDBJ whole genome shotgun (WGS) entry which is preliminary data.</text>
</comment>
<dbReference type="InterPro" id="IPR050275">
    <property type="entry name" value="PGM_Phosphatase"/>
</dbReference>
<dbReference type="Gene3D" id="3.40.50.1240">
    <property type="entry name" value="Phosphoglycerate mutase-like"/>
    <property type="match status" value="1"/>
</dbReference>
<feature type="region of interest" description="Disordered" evidence="1">
    <location>
        <begin position="283"/>
        <end position="308"/>
    </location>
</feature>
<gene>
    <name evidence="2" type="ORF">BHYA_0423g00020</name>
</gene>
<dbReference type="AlphaFoldDB" id="A0A4Z1GCG7"/>
<evidence type="ECO:0000313" key="3">
    <source>
        <dbReference type="Proteomes" id="UP000297814"/>
    </source>
</evidence>
<protein>
    <submittedName>
        <fullName evidence="2">Uncharacterized protein</fullName>
    </submittedName>
</protein>
<dbReference type="PANTHER" id="PTHR48100">
    <property type="entry name" value="BROAD-SPECIFICITY PHOSPHATASE YOR283W-RELATED"/>
    <property type="match status" value="1"/>
</dbReference>
<dbReference type="GO" id="GO:0005737">
    <property type="term" value="C:cytoplasm"/>
    <property type="evidence" value="ECO:0007669"/>
    <property type="project" value="TreeGrafter"/>
</dbReference>
<dbReference type="EMBL" id="PQXK01000420">
    <property type="protein sequence ID" value="TGO31727.1"/>
    <property type="molecule type" value="Genomic_DNA"/>
</dbReference>
<evidence type="ECO:0000256" key="1">
    <source>
        <dbReference type="SAM" id="MobiDB-lite"/>
    </source>
</evidence>
<sequence>MNSNNTIESSHIDKNLSRWMPPRLSTILSDDLEGHASPPKEGRADRLVIFHFMRHGQSSRLTTTSQAYSNVGELDKRGQLRDPKLTFDGIRQCELVRTVLNSNRNIKQIYCSPMIRTIETALTTFRDVMKFSMEKSATKIEAWDALREWGSIPCCIGTSVVKLREKFGQQVDFDLIKPDWEFNREIHGDKSRAAKVKESLFKIARNVQELTRRGLISDVRDGDSSTRGPYYVPYEIAIVSHGGFLETMLEAELGGRASVFPFRNCFHNANLKSFSFDTINGPGGVRNELTETEESKMRRYSRSPIPLG</sequence>
<proteinExistence type="predicted"/>